<organism evidence="2">
    <name type="scientific">Sesamum radiatum</name>
    <name type="common">Black benniseed</name>
    <dbReference type="NCBI Taxonomy" id="300843"/>
    <lineage>
        <taxon>Eukaryota</taxon>
        <taxon>Viridiplantae</taxon>
        <taxon>Streptophyta</taxon>
        <taxon>Embryophyta</taxon>
        <taxon>Tracheophyta</taxon>
        <taxon>Spermatophyta</taxon>
        <taxon>Magnoliopsida</taxon>
        <taxon>eudicotyledons</taxon>
        <taxon>Gunneridae</taxon>
        <taxon>Pentapetalae</taxon>
        <taxon>asterids</taxon>
        <taxon>lamiids</taxon>
        <taxon>Lamiales</taxon>
        <taxon>Pedaliaceae</taxon>
        <taxon>Sesamum</taxon>
    </lineage>
</organism>
<comment type="caution">
    <text evidence="2">The sequence shown here is derived from an EMBL/GenBank/DDBJ whole genome shotgun (WGS) entry which is preliminary data.</text>
</comment>
<accession>A0AAW2THK1</accession>
<dbReference type="EMBL" id="JACGWJ010000008">
    <property type="protein sequence ID" value="KAL0404052.1"/>
    <property type="molecule type" value="Genomic_DNA"/>
</dbReference>
<reference evidence="2" key="2">
    <citation type="journal article" date="2024" name="Plant">
        <title>Genomic evolution and insights into agronomic trait innovations of Sesamum species.</title>
        <authorList>
            <person name="Miao H."/>
            <person name="Wang L."/>
            <person name="Qu L."/>
            <person name="Liu H."/>
            <person name="Sun Y."/>
            <person name="Le M."/>
            <person name="Wang Q."/>
            <person name="Wei S."/>
            <person name="Zheng Y."/>
            <person name="Lin W."/>
            <person name="Duan Y."/>
            <person name="Cao H."/>
            <person name="Xiong S."/>
            <person name="Wang X."/>
            <person name="Wei L."/>
            <person name="Li C."/>
            <person name="Ma Q."/>
            <person name="Ju M."/>
            <person name="Zhao R."/>
            <person name="Li G."/>
            <person name="Mu C."/>
            <person name="Tian Q."/>
            <person name="Mei H."/>
            <person name="Zhang T."/>
            <person name="Gao T."/>
            <person name="Zhang H."/>
        </authorList>
    </citation>
    <scope>NUCLEOTIDE SEQUENCE</scope>
    <source>
        <strain evidence="2">G02</strain>
    </source>
</reference>
<reference evidence="2" key="1">
    <citation type="submission" date="2020-06" db="EMBL/GenBank/DDBJ databases">
        <authorList>
            <person name="Li T."/>
            <person name="Hu X."/>
            <person name="Zhang T."/>
            <person name="Song X."/>
            <person name="Zhang H."/>
            <person name="Dai N."/>
            <person name="Sheng W."/>
            <person name="Hou X."/>
            <person name="Wei L."/>
        </authorList>
    </citation>
    <scope>NUCLEOTIDE SEQUENCE</scope>
    <source>
        <strain evidence="2">G02</strain>
        <tissue evidence="2">Leaf</tissue>
    </source>
</reference>
<feature type="compositionally biased region" description="Polar residues" evidence="1">
    <location>
        <begin position="21"/>
        <end position="35"/>
    </location>
</feature>
<feature type="region of interest" description="Disordered" evidence="1">
    <location>
        <begin position="1"/>
        <end position="38"/>
    </location>
</feature>
<evidence type="ECO:0000256" key="1">
    <source>
        <dbReference type="SAM" id="MobiDB-lite"/>
    </source>
</evidence>
<proteinExistence type="predicted"/>
<gene>
    <name evidence="2" type="ORF">Sradi_2046000</name>
</gene>
<protein>
    <submittedName>
        <fullName evidence="2">Uncharacterized protein</fullName>
    </submittedName>
</protein>
<evidence type="ECO:0000313" key="2">
    <source>
        <dbReference type="EMBL" id="KAL0404052.1"/>
    </source>
</evidence>
<sequence length="99" mass="11299">MTTASQEVPPLSQEDVLGSQPRMTTNNNATSNEQVGYQGRKMHWGRKVVINTCIKYTTKLLLKDVPIAVINTKKWTKKPTISEVHENIRNNFKSRGWKS</sequence>
<name>A0AAW2THK1_SESRA</name>
<dbReference type="AlphaFoldDB" id="A0AAW2THK1"/>